<keyword evidence="1" id="KW-0732">Signal</keyword>
<dbReference type="EMBL" id="JBHSMI010000056">
    <property type="protein sequence ID" value="MFC5406678.1"/>
    <property type="molecule type" value="Genomic_DNA"/>
</dbReference>
<evidence type="ECO:0000256" key="1">
    <source>
        <dbReference type="ARBA" id="ARBA00022729"/>
    </source>
</evidence>
<evidence type="ECO:0000259" key="4">
    <source>
        <dbReference type="PROSITE" id="PS51782"/>
    </source>
</evidence>
<dbReference type="Gene3D" id="3.10.350.10">
    <property type="entry name" value="LysM domain"/>
    <property type="match status" value="1"/>
</dbReference>
<dbReference type="InterPro" id="IPR050570">
    <property type="entry name" value="Cell_wall_metabolism_enzyme"/>
</dbReference>
<dbReference type="InterPro" id="IPR011098">
    <property type="entry name" value="G5_dom"/>
</dbReference>
<keyword evidence="2" id="KW-0812">Transmembrane</keyword>
<dbReference type="Pfam" id="PF07501">
    <property type="entry name" value="G5"/>
    <property type="match status" value="1"/>
</dbReference>
<reference evidence="6" key="1">
    <citation type="journal article" date="2019" name="Int. J. Syst. Evol. Microbiol.">
        <title>The Global Catalogue of Microorganisms (GCM) 10K type strain sequencing project: providing services to taxonomists for standard genome sequencing and annotation.</title>
        <authorList>
            <consortium name="The Broad Institute Genomics Platform"/>
            <consortium name="The Broad Institute Genome Sequencing Center for Infectious Disease"/>
            <person name="Wu L."/>
            <person name="Ma J."/>
        </authorList>
    </citation>
    <scope>NUCLEOTIDE SEQUENCE [LARGE SCALE GENOMIC DNA]</scope>
    <source>
        <strain evidence="6">CGMCC 1.18575</strain>
    </source>
</reference>
<dbReference type="InterPro" id="IPR018392">
    <property type="entry name" value="LysM"/>
</dbReference>
<evidence type="ECO:0000313" key="5">
    <source>
        <dbReference type="EMBL" id="MFC5406678.1"/>
    </source>
</evidence>
<dbReference type="Gene3D" id="2.70.70.10">
    <property type="entry name" value="Glucose Permease (Domain IIA)"/>
    <property type="match status" value="1"/>
</dbReference>
<organism evidence="5 6">
    <name type="scientific">Cohnella soli</name>
    <dbReference type="NCBI Taxonomy" id="425005"/>
    <lineage>
        <taxon>Bacteria</taxon>
        <taxon>Bacillati</taxon>
        <taxon>Bacillota</taxon>
        <taxon>Bacilli</taxon>
        <taxon>Bacillales</taxon>
        <taxon>Paenibacillaceae</taxon>
        <taxon>Cohnella</taxon>
    </lineage>
</organism>
<evidence type="ECO:0000313" key="6">
    <source>
        <dbReference type="Proteomes" id="UP001596113"/>
    </source>
</evidence>
<feature type="domain" description="LysM" evidence="4">
    <location>
        <begin position="261"/>
        <end position="305"/>
    </location>
</feature>
<dbReference type="PROSITE" id="PS51782">
    <property type="entry name" value="LYSM"/>
    <property type="match status" value="1"/>
</dbReference>
<keyword evidence="2" id="KW-0472">Membrane</keyword>
<keyword evidence="2" id="KW-1133">Transmembrane helix</keyword>
<dbReference type="Pfam" id="PF01551">
    <property type="entry name" value="Peptidase_M23"/>
    <property type="match status" value="1"/>
</dbReference>
<dbReference type="Proteomes" id="UP001596113">
    <property type="component" value="Unassembled WGS sequence"/>
</dbReference>
<dbReference type="PANTHER" id="PTHR21666:SF270">
    <property type="entry name" value="MUREIN HYDROLASE ACTIVATOR ENVC"/>
    <property type="match status" value="1"/>
</dbReference>
<dbReference type="PANTHER" id="PTHR21666">
    <property type="entry name" value="PEPTIDASE-RELATED"/>
    <property type="match status" value="1"/>
</dbReference>
<dbReference type="Pfam" id="PF01476">
    <property type="entry name" value="LysM"/>
    <property type="match status" value="1"/>
</dbReference>
<gene>
    <name evidence="5" type="ORF">ACFPOF_28440</name>
</gene>
<keyword evidence="6" id="KW-1185">Reference proteome</keyword>
<dbReference type="CDD" id="cd12797">
    <property type="entry name" value="M23_peptidase"/>
    <property type="match status" value="1"/>
</dbReference>
<dbReference type="RefSeq" id="WP_378138770.1">
    <property type="nucleotide sequence ID" value="NZ_JBHSMI010000056.1"/>
</dbReference>
<protein>
    <submittedName>
        <fullName evidence="5">Peptidoglycan DD-metalloendopeptidase family protein</fullName>
    </submittedName>
</protein>
<evidence type="ECO:0000259" key="3">
    <source>
        <dbReference type="PROSITE" id="PS51109"/>
    </source>
</evidence>
<dbReference type="InterPro" id="IPR016047">
    <property type="entry name" value="M23ase_b-sheet_dom"/>
</dbReference>
<dbReference type="InterPro" id="IPR011055">
    <property type="entry name" value="Dup_hybrid_motif"/>
</dbReference>
<name>A0ABW0I0A7_9BACL</name>
<comment type="caution">
    <text evidence="5">The sequence shown here is derived from an EMBL/GenBank/DDBJ whole genome shotgun (WGS) entry which is preliminary data.</text>
</comment>
<dbReference type="PROSITE" id="PS51109">
    <property type="entry name" value="G5"/>
    <property type="match status" value="1"/>
</dbReference>
<feature type="transmembrane region" description="Helical" evidence="2">
    <location>
        <begin position="54"/>
        <end position="75"/>
    </location>
</feature>
<dbReference type="Gene3D" id="2.20.230.10">
    <property type="entry name" value="Resuscitation-promoting factor rpfb"/>
    <property type="match status" value="1"/>
</dbReference>
<dbReference type="CDD" id="cd00118">
    <property type="entry name" value="LysM"/>
    <property type="match status" value="1"/>
</dbReference>
<proteinExistence type="predicted"/>
<accession>A0ABW0I0A7</accession>
<dbReference type="SUPFAM" id="SSF54106">
    <property type="entry name" value="LysM domain"/>
    <property type="match status" value="1"/>
</dbReference>
<dbReference type="InterPro" id="IPR036779">
    <property type="entry name" value="LysM_dom_sf"/>
</dbReference>
<dbReference type="SUPFAM" id="SSF51261">
    <property type="entry name" value="Duplicated hybrid motif"/>
    <property type="match status" value="1"/>
</dbReference>
<evidence type="ECO:0000256" key="2">
    <source>
        <dbReference type="SAM" id="Phobius"/>
    </source>
</evidence>
<sequence length="519" mass="56480">MAAFRGMDRIRTMIAATRKVIHNVRSSQVQSKKSADTQVTSNAAGKWRNYRKPIILSACGIIAIAGVGLGTSQYVKANSVTYYEVLVNGNSVGEISDKAIVEQLLVSKAAELSQANTPVLQELNENQVAYEVQKAYKKKTDDSTTLARLEDMLQTHAIGVKVIVDGKEVGIVRDQKTADLLLQKVKNKYVPANLVKKAGTEVQTLSTSNSAPAATVKPTRVVTSVSFKEKVQTADSDVAAEQVSTVDELYAKLTKGESVPRKYTVQAGDCIGCIAAKMDVTEEFIHQKNKWIVGDKIKVGDVIDLSSQQPPLLNVNSEEQVTEIEEIEPPVQYKTSDTMKKGQQKVISEGTSGKQQVTYRLTKRNGALIEEEQVNKQILLKPVPTIILKGTKVIRGEGSGKFSWPVVGARITSYLGQRWGRMHKGIDMIGQKTIMAADEGVVEFAGYKSGGLGNAVIINHQNGFKTVYGHMKSVSVKKGQVVEKGDSLGVMGSTGHSTGTHLHFEIYLNGKLKNPTSYL</sequence>
<dbReference type="SMART" id="SM01208">
    <property type="entry name" value="G5"/>
    <property type="match status" value="1"/>
</dbReference>
<feature type="domain" description="G5" evidence="3">
    <location>
        <begin position="312"/>
        <end position="393"/>
    </location>
</feature>